<dbReference type="GeneTree" id="ENSGT00950000183200"/>
<keyword evidence="11" id="KW-0694">RNA-binding</keyword>
<keyword evidence="3" id="KW-0217">Developmental protein</keyword>
<dbReference type="Gene3D" id="2.170.260.10">
    <property type="entry name" value="paz domain"/>
    <property type="match status" value="1"/>
</dbReference>
<comment type="subcellular location">
    <subcellularLocation>
        <location evidence="2">Cytoplasm</location>
    </subcellularLocation>
</comment>
<dbReference type="CDD" id="cd04658">
    <property type="entry name" value="Piwi_piwi-like_Euk"/>
    <property type="match status" value="1"/>
</dbReference>
<dbReference type="SUPFAM" id="SSF53098">
    <property type="entry name" value="Ribonuclease H-like"/>
    <property type="match status" value="1"/>
</dbReference>
<evidence type="ECO:0000256" key="15">
    <source>
        <dbReference type="ARBA" id="ARBA00039537"/>
    </source>
</evidence>
<keyword evidence="13" id="KW-0469">Meiosis</keyword>
<dbReference type="FunFam" id="3.40.50.2300:FF:000141">
    <property type="entry name" value="piwi-like protein 2 isoform X1"/>
    <property type="match status" value="1"/>
</dbReference>
<evidence type="ECO:0000256" key="13">
    <source>
        <dbReference type="ARBA" id="ARBA00023254"/>
    </source>
</evidence>
<keyword evidence="20" id="KW-1185">Reference proteome</keyword>
<dbReference type="GO" id="GO:0034584">
    <property type="term" value="F:piRNA binding"/>
    <property type="evidence" value="ECO:0007669"/>
    <property type="project" value="UniProtKB-ARBA"/>
</dbReference>
<keyword evidence="10" id="KW-0810">Translation regulation</keyword>
<evidence type="ECO:0000256" key="10">
    <source>
        <dbReference type="ARBA" id="ARBA00022845"/>
    </source>
</evidence>
<dbReference type="Pfam" id="PF08699">
    <property type="entry name" value="ArgoL1"/>
    <property type="match status" value="1"/>
</dbReference>
<evidence type="ECO:0000256" key="4">
    <source>
        <dbReference type="ARBA" id="ARBA00022481"/>
    </source>
</evidence>
<dbReference type="GO" id="GO:0004519">
    <property type="term" value="F:endonuclease activity"/>
    <property type="evidence" value="ECO:0007669"/>
    <property type="project" value="UniProtKB-KW"/>
</dbReference>
<evidence type="ECO:0000313" key="19">
    <source>
        <dbReference type="Ensembl" id="ENSOMEP00000016725.1"/>
    </source>
</evidence>
<dbReference type="PROSITE" id="PS50822">
    <property type="entry name" value="PIWI"/>
    <property type="match status" value="1"/>
</dbReference>
<evidence type="ECO:0000256" key="14">
    <source>
        <dbReference type="ARBA" id="ARBA00038291"/>
    </source>
</evidence>
<dbReference type="AlphaFoldDB" id="A0A3B3CHB9"/>
<dbReference type="FunFam" id="3.30.420.10:FF:000014">
    <property type="entry name" value="Piwi-like RNA-mediated gene silencing 1"/>
    <property type="match status" value="1"/>
</dbReference>
<name>A0A3B3CHB9_ORYME</name>
<evidence type="ECO:0000256" key="8">
    <source>
        <dbReference type="ARBA" id="ARBA00022782"/>
    </source>
</evidence>
<dbReference type="GO" id="GO:0016787">
    <property type="term" value="F:hydrolase activity"/>
    <property type="evidence" value="ECO:0007669"/>
    <property type="project" value="UniProtKB-KW"/>
</dbReference>
<evidence type="ECO:0000313" key="20">
    <source>
        <dbReference type="Proteomes" id="UP000261560"/>
    </source>
</evidence>
<evidence type="ECO:0000256" key="5">
    <source>
        <dbReference type="ARBA" id="ARBA00022490"/>
    </source>
</evidence>
<feature type="domain" description="PAZ" evidence="17">
    <location>
        <begin position="416"/>
        <end position="530"/>
    </location>
</feature>
<keyword evidence="9" id="KW-0378">Hydrolase</keyword>
<evidence type="ECO:0000256" key="1">
    <source>
        <dbReference type="ARBA" id="ARBA00001946"/>
    </source>
</evidence>
<dbReference type="InterPro" id="IPR014811">
    <property type="entry name" value="ArgoL1"/>
</dbReference>
<dbReference type="CDD" id="cd02845">
    <property type="entry name" value="PAZ_piwi_like"/>
    <property type="match status" value="1"/>
</dbReference>
<organism evidence="19 20">
    <name type="scientific">Oryzias melastigma</name>
    <name type="common">Marine medaka</name>
    <dbReference type="NCBI Taxonomy" id="30732"/>
    <lineage>
        <taxon>Eukaryota</taxon>
        <taxon>Metazoa</taxon>
        <taxon>Chordata</taxon>
        <taxon>Craniata</taxon>
        <taxon>Vertebrata</taxon>
        <taxon>Euteleostomi</taxon>
        <taxon>Actinopterygii</taxon>
        <taxon>Neopterygii</taxon>
        <taxon>Teleostei</taxon>
        <taxon>Neoteleostei</taxon>
        <taxon>Acanthomorphata</taxon>
        <taxon>Ovalentaria</taxon>
        <taxon>Atherinomorphae</taxon>
        <taxon>Beloniformes</taxon>
        <taxon>Adrianichthyidae</taxon>
        <taxon>Oryziinae</taxon>
        <taxon>Oryzias</taxon>
    </lineage>
</organism>
<dbReference type="Pfam" id="PF02171">
    <property type="entry name" value="Piwi"/>
    <property type="match status" value="1"/>
</dbReference>
<dbReference type="FunFam" id="2.170.260.10:FF:000003">
    <property type="entry name" value="Piwi-like RNA-mediated gene silencing 2"/>
    <property type="match status" value="1"/>
</dbReference>
<dbReference type="GO" id="GO:0043186">
    <property type="term" value="C:P granule"/>
    <property type="evidence" value="ECO:0007669"/>
    <property type="project" value="UniProtKB-ARBA"/>
</dbReference>
<evidence type="ECO:0000256" key="7">
    <source>
        <dbReference type="ARBA" id="ARBA00022759"/>
    </source>
</evidence>
<dbReference type="GO" id="GO:0030154">
    <property type="term" value="P:cell differentiation"/>
    <property type="evidence" value="ECO:0007669"/>
    <property type="project" value="UniProtKB-KW"/>
</dbReference>
<keyword evidence="7" id="KW-0255">Endonuclease</keyword>
<protein>
    <recommendedName>
        <fullName evidence="15">Piwi-like protein 2</fullName>
    </recommendedName>
</protein>
<comment type="cofactor">
    <cofactor evidence="1">
        <name>Mg(2+)</name>
        <dbReference type="ChEBI" id="CHEBI:18420"/>
    </cofactor>
</comment>
<evidence type="ECO:0000259" key="17">
    <source>
        <dbReference type="PROSITE" id="PS50821"/>
    </source>
</evidence>
<dbReference type="SMART" id="SM00950">
    <property type="entry name" value="Piwi"/>
    <property type="match status" value="1"/>
</dbReference>
<dbReference type="Gene3D" id="3.30.420.10">
    <property type="entry name" value="Ribonuclease H-like superfamily/Ribonuclease H"/>
    <property type="match status" value="1"/>
</dbReference>
<comment type="similarity">
    <text evidence="14">Belongs to the argonaute family. Piwi subfamily.</text>
</comment>
<dbReference type="InterPro" id="IPR036085">
    <property type="entry name" value="PAZ_dom_sf"/>
</dbReference>
<sequence>MEPNKPPDVSGMKGAGLPALGRGLQLEKLALGRSRGLPLPAEQPIAGRARGLFTPGETVPGPAPSLPTMTPVPVQGRGVLAPPESLLFGRARGFLPPRVEPKVGVARGTVLSSLQPQYEDTTPKTPLGPSGDIPASTAGMVNVCLILQIGMAGLAQGSTLVSMFRGMGIEPMAPRGRGSLAVGVFALKEMFPLPSLEAAERQLYFCSSVLRQNVTPFVYEIKNHFGQIHFFMFSFFLSKPLNKAGVKGIPITIGSNHIPISCKNQAVYQYHVTFTPNIESMGMRFGMMKDHRSTTGEVMAFDGSILYLPIKLGDVVNLKSVRRTDDEDIEITIKMTKVLPPNSDLCIPFYNVVFRRVMKIIGLRLVGRNHYDPENAVILGKQRLQVWPGYSTAINRMDGGLYLAVDVSHKVLRNDSVLDLMNVLYQQTKENFKEACTKELIGSIVITRYNNRTYRIDDIEWDKSPKDSFTLMNGTKTTFLEYYSKNYGITVQETNQPLLVHRPKERSNLGGKQIITGQILLVPELSFLTGIPEKMKSDFRAMKDLKIHINVSGDQHNHAIKQLLKSISSRVDCTKELDGWGLELGSDITGRTLPYETICLKSSSFGTGANVSWSREVVKDASISSIPLNIWVVFYPRRSAEQVDELISTFNKVAGPIGLRLQRPILVELQDVRTETYVKSIHSQLTSEPRMQLVVCIIEGNRDDLYSAVKKLCCLQCPIPSQVINVRTISQQQKLRGIAQKILLQMNSKLGGELWTVSIPLKSLMVIGVDVHHDTSKKHQSVMGFVASVNSSLTHWHSRVIFQTPTEELISGFRTCFLSTLQKYYELNHDLPQKIVVYRDGVSDSQLKMVELYEIPQLIKCFETFPNYDPKLVFIVVQKRINTILYSCSANGFGAVPPGTVLDHTLTNKNWVDFYLTAHDIRQGVGLPTHYVTLYNTANLTPDHLQRLTFKMCYLYWNWSGTIRVPAPCKYAHKLAYLSGQYLHSEPAVQLSDKLFFL</sequence>
<evidence type="ECO:0000256" key="11">
    <source>
        <dbReference type="ARBA" id="ARBA00022884"/>
    </source>
</evidence>
<dbReference type="Ensembl" id="ENSOMET00000034640.1">
    <property type="protein sequence ID" value="ENSOMEP00000016725.1"/>
    <property type="gene ID" value="ENSOMEG00000018436.1"/>
</dbReference>
<accession>A0A3B3CHB9</accession>
<evidence type="ECO:0000256" key="16">
    <source>
        <dbReference type="ARBA" id="ARBA00064066"/>
    </source>
</evidence>
<feature type="domain" description="Piwi" evidence="18">
    <location>
        <begin position="693"/>
        <end position="984"/>
    </location>
</feature>
<keyword evidence="6" id="KW-0540">Nuclease</keyword>
<proteinExistence type="inferred from homology"/>
<evidence type="ECO:0000256" key="3">
    <source>
        <dbReference type="ARBA" id="ARBA00022473"/>
    </source>
</evidence>
<dbReference type="InterPro" id="IPR012337">
    <property type="entry name" value="RNaseH-like_sf"/>
</dbReference>
<keyword evidence="8" id="KW-0221">Differentiation</keyword>
<evidence type="ECO:0000256" key="6">
    <source>
        <dbReference type="ARBA" id="ARBA00022722"/>
    </source>
</evidence>
<evidence type="ECO:0000256" key="2">
    <source>
        <dbReference type="ARBA" id="ARBA00004496"/>
    </source>
</evidence>
<dbReference type="SMART" id="SM00949">
    <property type="entry name" value="PAZ"/>
    <property type="match status" value="1"/>
</dbReference>
<dbReference type="GO" id="GO:0006417">
    <property type="term" value="P:regulation of translation"/>
    <property type="evidence" value="ECO:0007669"/>
    <property type="project" value="UniProtKB-KW"/>
</dbReference>
<reference evidence="19" key="2">
    <citation type="submission" date="2025-09" db="UniProtKB">
        <authorList>
            <consortium name="Ensembl"/>
        </authorList>
    </citation>
    <scope>IDENTIFICATION</scope>
</reference>
<evidence type="ECO:0000256" key="9">
    <source>
        <dbReference type="ARBA" id="ARBA00022801"/>
    </source>
</evidence>
<reference evidence="19" key="1">
    <citation type="submission" date="2025-08" db="UniProtKB">
        <authorList>
            <consortium name="Ensembl"/>
        </authorList>
    </citation>
    <scope>IDENTIFICATION</scope>
</reference>
<keyword evidence="5" id="KW-0963">Cytoplasm</keyword>
<dbReference type="GO" id="GO:0031047">
    <property type="term" value="P:regulatory ncRNA-mediated gene silencing"/>
    <property type="evidence" value="ECO:0007669"/>
    <property type="project" value="UniProtKB-KW"/>
</dbReference>
<dbReference type="Gene3D" id="3.40.50.2300">
    <property type="match status" value="1"/>
</dbReference>
<dbReference type="GO" id="GO:0051321">
    <property type="term" value="P:meiotic cell cycle"/>
    <property type="evidence" value="ECO:0007669"/>
    <property type="project" value="UniProtKB-KW"/>
</dbReference>
<dbReference type="Pfam" id="PF23278">
    <property type="entry name" value="Piwi_N"/>
    <property type="match status" value="1"/>
</dbReference>
<evidence type="ECO:0000259" key="18">
    <source>
        <dbReference type="PROSITE" id="PS50822"/>
    </source>
</evidence>
<dbReference type="SUPFAM" id="SSF101690">
    <property type="entry name" value="PAZ domain"/>
    <property type="match status" value="1"/>
</dbReference>
<dbReference type="OMA" id="CILNTAN"/>
<dbReference type="InterPro" id="IPR036397">
    <property type="entry name" value="RNaseH_sf"/>
</dbReference>
<keyword evidence="12" id="KW-0943">RNA-mediated gene silencing</keyword>
<dbReference type="Pfam" id="PF02170">
    <property type="entry name" value="PAZ"/>
    <property type="match status" value="1"/>
</dbReference>
<dbReference type="Proteomes" id="UP000261560">
    <property type="component" value="Unplaced"/>
</dbReference>
<keyword evidence="4" id="KW-0488">Methylation</keyword>
<dbReference type="PANTHER" id="PTHR22891">
    <property type="entry name" value="EUKARYOTIC TRANSLATION INITIATION FACTOR 2C"/>
    <property type="match status" value="1"/>
</dbReference>
<dbReference type="InterPro" id="IPR003100">
    <property type="entry name" value="PAZ_dom"/>
</dbReference>
<dbReference type="PROSITE" id="PS50821">
    <property type="entry name" value="PAZ"/>
    <property type="match status" value="1"/>
</dbReference>
<dbReference type="InterPro" id="IPR003165">
    <property type="entry name" value="Piwi"/>
</dbReference>
<evidence type="ECO:0000256" key="12">
    <source>
        <dbReference type="ARBA" id="ARBA00023158"/>
    </source>
</evidence>
<comment type="subunit">
    <text evidence="16">Component of the PET complex.</text>
</comment>